<proteinExistence type="predicted"/>
<name>B4W0V6_9CYAN</name>
<keyword evidence="2" id="KW-1185">Reference proteome</keyword>
<sequence>MLVDWVDAPKPNILYGDNLQYTEGIAIPSCLCDRAQPDPN</sequence>
<evidence type="ECO:0000313" key="1">
    <source>
        <dbReference type="EMBL" id="EDX72237.1"/>
    </source>
</evidence>
<dbReference type="HOGENOM" id="CLU_3287920_0_0_3"/>
<dbReference type="RefSeq" id="WP_006104777.1">
    <property type="nucleotide sequence ID" value="NZ_DS989866.1"/>
</dbReference>
<evidence type="ECO:0000313" key="2">
    <source>
        <dbReference type="Proteomes" id="UP000003835"/>
    </source>
</evidence>
<dbReference type="STRING" id="118168.MC7420_8329"/>
<dbReference type="Proteomes" id="UP000003835">
    <property type="component" value="Unassembled WGS sequence"/>
</dbReference>
<protein>
    <submittedName>
        <fullName evidence="1">Uncharacterized protein</fullName>
    </submittedName>
</protein>
<organism evidence="1 2">
    <name type="scientific">Coleofasciculus chthonoplastes PCC 7420</name>
    <dbReference type="NCBI Taxonomy" id="118168"/>
    <lineage>
        <taxon>Bacteria</taxon>
        <taxon>Bacillati</taxon>
        <taxon>Cyanobacteriota</taxon>
        <taxon>Cyanophyceae</taxon>
        <taxon>Coleofasciculales</taxon>
        <taxon>Coleofasciculaceae</taxon>
        <taxon>Coleofasciculus</taxon>
    </lineage>
</organism>
<dbReference type="EMBL" id="DS989866">
    <property type="protein sequence ID" value="EDX72237.1"/>
    <property type="molecule type" value="Genomic_DNA"/>
</dbReference>
<dbReference type="AlphaFoldDB" id="B4W0V6"/>
<reference evidence="1 2" key="1">
    <citation type="submission" date="2008-07" db="EMBL/GenBank/DDBJ databases">
        <authorList>
            <person name="Tandeau de Marsac N."/>
            <person name="Ferriera S."/>
            <person name="Johnson J."/>
            <person name="Kravitz S."/>
            <person name="Beeson K."/>
            <person name="Sutton G."/>
            <person name="Rogers Y.-H."/>
            <person name="Friedman R."/>
            <person name="Frazier M."/>
            <person name="Venter J.C."/>
        </authorList>
    </citation>
    <scope>NUCLEOTIDE SEQUENCE [LARGE SCALE GENOMIC DNA]</scope>
    <source>
        <strain evidence="1 2">PCC 7420</strain>
    </source>
</reference>
<gene>
    <name evidence="1" type="ORF">MC7420_8329</name>
</gene>
<accession>B4W0V6</accession>